<comment type="caution">
    <text evidence="2">The sequence shown here is derived from an EMBL/GenBank/DDBJ whole genome shotgun (WGS) entry which is preliminary data.</text>
</comment>
<keyword evidence="1" id="KW-1133">Transmembrane helix</keyword>
<feature type="transmembrane region" description="Helical" evidence="1">
    <location>
        <begin position="56"/>
        <end position="86"/>
    </location>
</feature>
<reference evidence="2" key="1">
    <citation type="submission" date="2020-11" db="EMBL/GenBank/DDBJ databases">
        <authorList>
            <person name="Koelle M."/>
            <person name="Horta M.A.C."/>
            <person name="Nowrousian M."/>
            <person name="Ohm R.A."/>
            <person name="Benz P."/>
            <person name="Pilgard A."/>
        </authorList>
    </citation>
    <scope>NUCLEOTIDE SEQUENCE</scope>
    <source>
        <strain evidence="2">FPRL280</strain>
    </source>
</reference>
<evidence type="ECO:0000256" key="1">
    <source>
        <dbReference type="SAM" id="Phobius"/>
    </source>
</evidence>
<feature type="transmembrane region" description="Helical" evidence="1">
    <location>
        <begin position="290"/>
        <end position="315"/>
    </location>
</feature>
<keyword evidence="1" id="KW-0472">Membrane</keyword>
<accession>A0A8H7NY40</accession>
<dbReference type="AlphaFoldDB" id="A0A8H7NY40"/>
<evidence type="ECO:0000313" key="2">
    <source>
        <dbReference type="EMBL" id="KAF9809427.1"/>
    </source>
</evidence>
<reference evidence="2" key="2">
    <citation type="journal article" name="Front. Microbiol.">
        <title>Degradative Capacity of Two Strains of Rhodonia placenta: From Phenotype to Genotype.</title>
        <authorList>
            <person name="Kolle M."/>
            <person name="Horta M.A.C."/>
            <person name="Nowrousian M."/>
            <person name="Ohm R.A."/>
            <person name="Benz J.P."/>
            <person name="Pilgard A."/>
        </authorList>
    </citation>
    <scope>NUCLEOTIDE SEQUENCE</scope>
    <source>
        <strain evidence="2">FPRL280</strain>
    </source>
</reference>
<feature type="transmembrane region" description="Helical" evidence="1">
    <location>
        <begin position="244"/>
        <end position="270"/>
    </location>
</feature>
<dbReference type="EMBL" id="JADOXO010000206">
    <property type="protein sequence ID" value="KAF9809427.1"/>
    <property type="molecule type" value="Genomic_DNA"/>
</dbReference>
<feature type="transmembrane region" description="Helical" evidence="1">
    <location>
        <begin position="336"/>
        <end position="360"/>
    </location>
</feature>
<organism evidence="2 3">
    <name type="scientific">Rhodonia placenta</name>
    <dbReference type="NCBI Taxonomy" id="104341"/>
    <lineage>
        <taxon>Eukaryota</taxon>
        <taxon>Fungi</taxon>
        <taxon>Dikarya</taxon>
        <taxon>Basidiomycota</taxon>
        <taxon>Agaricomycotina</taxon>
        <taxon>Agaricomycetes</taxon>
        <taxon>Polyporales</taxon>
        <taxon>Adustoporiaceae</taxon>
        <taxon>Rhodonia</taxon>
    </lineage>
</organism>
<protein>
    <submittedName>
        <fullName evidence="2">Uncharacterized protein</fullName>
    </submittedName>
</protein>
<name>A0A8H7NY40_9APHY</name>
<sequence>MESSDSDTFRRPSSLLSSVDHVELNIQPACPSKDRESLQPPKQERSLRVATRATGFLSLVLCCVFLIPYAVFAVALWGLALIEYFICLSRRGRTPNFNDMTLVRTERDVRSYIWKNISRGTDNPTRRFCGGVAYILLPSLRIQDSEKHRDYVAKSEKMAKVIEDEIKGCRHLLDALEKELVDMKYIAITQATADHTGYHGLADWAQKTLENHKDLIEALYQVSFVGAGLTYSTIFSATRGNIGLMCYAFALFNCGFTIPMVSIALLKWAASRPREALFASPKIWSALLNVFLYVSGTAIAVAICLLNVTIVFLQFREDSDGVRTDSPAQFNVAPRPAGIFALVCITIPSIMTLLALALHYCANGWDTLFSALIGNYKQESGQGFDNYILR</sequence>
<keyword evidence="1" id="KW-0812">Transmembrane</keyword>
<gene>
    <name evidence="2" type="ORF">IEO21_07405</name>
</gene>
<dbReference type="Proteomes" id="UP000639403">
    <property type="component" value="Unassembled WGS sequence"/>
</dbReference>
<proteinExistence type="predicted"/>
<evidence type="ECO:0000313" key="3">
    <source>
        <dbReference type="Proteomes" id="UP000639403"/>
    </source>
</evidence>